<comment type="caution">
    <text evidence="2">The sequence shown here is derived from an EMBL/GenBank/DDBJ whole genome shotgun (WGS) entry which is preliminary data.</text>
</comment>
<organism evidence="2 3">
    <name type="scientific">Aquirufa rosea</name>
    <dbReference type="NCBI Taxonomy" id="2509241"/>
    <lineage>
        <taxon>Bacteria</taxon>
        <taxon>Pseudomonadati</taxon>
        <taxon>Bacteroidota</taxon>
        <taxon>Cytophagia</taxon>
        <taxon>Cytophagales</taxon>
        <taxon>Flectobacillaceae</taxon>
        <taxon>Aquirufa</taxon>
    </lineage>
</organism>
<protein>
    <recommendedName>
        <fullName evidence="4">Carboxypeptidase-like regulatory domain-containing protein</fullName>
    </recommendedName>
</protein>
<evidence type="ECO:0008006" key="4">
    <source>
        <dbReference type="Google" id="ProtNLM"/>
    </source>
</evidence>
<gene>
    <name evidence="2" type="ORF">ESB04_08515</name>
</gene>
<name>A0A4Q1BYB2_9BACT</name>
<accession>A0A4Q1BYB2</accession>
<dbReference type="EMBL" id="SDHY01000005">
    <property type="protein sequence ID" value="RXK48082.1"/>
    <property type="molecule type" value="Genomic_DNA"/>
</dbReference>
<proteinExistence type="predicted"/>
<evidence type="ECO:0000256" key="1">
    <source>
        <dbReference type="SAM" id="Phobius"/>
    </source>
</evidence>
<sequence length="861" mass="99130">MTDKGNSYKTILGVIGIVFIGLSFNCLSQNPKINAKILDGRTGKMILQGIAIVEDSLENHINFTQIENGFLSIEIPKNISIRLTVNSLGYQSYCQQFQDQETIRNLHLICLQPDTTYLLEEVYVKAKPIYQNQDTLLYKVQALKLPGDQKIEDLLKRLPGITVDEYSGKIKYKNKRIQTVLLDGENLLDQNYSLATKNIAIDDIDEVQAIEHFTENSIINNLGSSEEVALNLTFKKKFTLSNSSNIDAGIIESSLNALQIKNNTLINTPKIKSIINGSFNNIGNNNSSIEFSNVNSDIATYSFLPEKLIPFGPSFLNSDLQKTNRNNQLQLELNSIFKLHNKFKIKVTSARLKDKYSIIQENASSINLPNQSFSISDNRHEKTILDYWLNSIYSKYQASKNLNIEWKYHYTEASLFNSTEQVINSAIDFNSNQNFQQRDHLANVIITSKLGPNSALIYTFQSLINTNDYDLHYLYKLIPPVDKFQLINHRNHLIKNTFQLIQVFIPKILIAETKLDANQIKQTIFNFGLSRYSEKSINLSQTLKGKISKLDYNFTVNHEENRIDNNGHENNYSIFNYSFKTSFPFLGQFIEYRNSKSNKSNYRNYILTDSVFLNSRHIRLDSNLTNIPILYTHTLSLSNSIQNNLYYNFSYRHSKINSDYYQSQEITNLNIIQKNIWLDQSNTMTNTKLEVNFFVQPLSINLKSIVEFTSYQFPNIVNKSQLRINESSTFHLGMGFSTGYLKGFSIQNIFHSYYNAIENNSTLFENFTLRNQFQLFFSVKKIAYRFESQSFQYSTNASPLHFLDFSILYRPEKSSWSIALRGINLLNNTEKKFITISDYGTSSLTNPLLGRSLLISFSYTL</sequence>
<evidence type="ECO:0000313" key="2">
    <source>
        <dbReference type="EMBL" id="RXK48082.1"/>
    </source>
</evidence>
<dbReference type="AlphaFoldDB" id="A0A4Q1BYB2"/>
<dbReference type="RefSeq" id="WP_129027324.1">
    <property type="nucleotide sequence ID" value="NZ_SDHY01000005.1"/>
</dbReference>
<feature type="transmembrane region" description="Helical" evidence="1">
    <location>
        <begin position="7"/>
        <end position="24"/>
    </location>
</feature>
<keyword evidence="1" id="KW-0472">Membrane</keyword>
<dbReference type="OrthoDB" id="1682379at2"/>
<reference evidence="2 3" key="1">
    <citation type="submission" date="2019-01" db="EMBL/GenBank/DDBJ databases">
        <title>Cytophagaceae bacterium strain CAR-16.</title>
        <authorList>
            <person name="Chen W.-M."/>
        </authorList>
    </citation>
    <scope>NUCLEOTIDE SEQUENCE [LARGE SCALE GENOMIC DNA]</scope>
    <source>
        <strain evidence="2 3">CAR-16</strain>
    </source>
</reference>
<dbReference type="Proteomes" id="UP000289455">
    <property type="component" value="Unassembled WGS sequence"/>
</dbReference>
<keyword evidence="3" id="KW-1185">Reference proteome</keyword>
<keyword evidence="1" id="KW-1133">Transmembrane helix</keyword>
<keyword evidence="1" id="KW-0812">Transmembrane</keyword>
<evidence type="ECO:0000313" key="3">
    <source>
        <dbReference type="Proteomes" id="UP000289455"/>
    </source>
</evidence>